<name>A0A8E2AUN4_9APHY</name>
<keyword evidence="2" id="KW-1185">Reference proteome</keyword>
<organism evidence="1 2">
    <name type="scientific">Obba rivulosa</name>
    <dbReference type="NCBI Taxonomy" id="1052685"/>
    <lineage>
        <taxon>Eukaryota</taxon>
        <taxon>Fungi</taxon>
        <taxon>Dikarya</taxon>
        <taxon>Basidiomycota</taxon>
        <taxon>Agaricomycotina</taxon>
        <taxon>Agaricomycetes</taxon>
        <taxon>Polyporales</taxon>
        <taxon>Gelatoporiaceae</taxon>
        <taxon>Obba</taxon>
    </lineage>
</organism>
<gene>
    <name evidence="1" type="ORF">OBBRIDRAFT_807352</name>
</gene>
<reference evidence="1 2" key="1">
    <citation type="submission" date="2016-07" db="EMBL/GenBank/DDBJ databases">
        <title>Draft genome of the white-rot fungus Obba rivulosa 3A-2.</title>
        <authorList>
            <consortium name="DOE Joint Genome Institute"/>
            <person name="Miettinen O."/>
            <person name="Riley R."/>
            <person name="Acob R."/>
            <person name="Barry K."/>
            <person name="Cullen D."/>
            <person name="De Vries R."/>
            <person name="Hainaut M."/>
            <person name="Hatakka A."/>
            <person name="Henrissat B."/>
            <person name="Hilden K."/>
            <person name="Kuo R."/>
            <person name="Labutti K."/>
            <person name="Lipzen A."/>
            <person name="Makela M.R."/>
            <person name="Sandor L."/>
            <person name="Spatafora J.W."/>
            <person name="Grigoriev I.V."/>
            <person name="Hibbett D.S."/>
        </authorList>
    </citation>
    <scope>NUCLEOTIDE SEQUENCE [LARGE SCALE GENOMIC DNA]</scope>
    <source>
        <strain evidence="1 2">3A-2</strain>
    </source>
</reference>
<protein>
    <submittedName>
        <fullName evidence="1">Uncharacterized protein</fullName>
    </submittedName>
</protein>
<evidence type="ECO:0000313" key="2">
    <source>
        <dbReference type="Proteomes" id="UP000250043"/>
    </source>
</evidence>
<dbReference type="EMBL" id="KV722570">
    <property type="protein sequence ID" value="OCH85665.1"/>
    <property type="molecule type" value="Genomic_DNA"/>
</dbReference>
<dbReference type="AlphaFoldDB" id="A0A8E2AUN4"/>
<dbReference type="Proteomes" id="UP000250043">
    <property type="component" value="Unassembled WGS sequence"/>
</dbReference>
<accession>A0A8E2AUN4</accession>
<proteinExistence type="predicted"/>
<sequence>MYGAAERSFNTVGHDILFVLFHQLNILGWVPIDDSPVITSSMKRQCMLLQMDHRAIESHLPPSTHGNTNWCSKPRTRTASHRTTFTNGLFTSGMLAQFLEQRYPATGLGHEAPGGRQPEQGKGYGTAFDLRDSHRRELHPHMRPEAPCRHNVTVANSAESQLFGPVYALQRCDGHGRFPNGASDSTISIHWSISWPRGPG</sequence>
<evidence type="ECO:0000313" key="1">
    <source>
        <dbReference type="EMBL" id="OCH85665.1"/>
    </source>
</evidence>